<evidence type="ECO:0000256" key="1">
    <source>
        <dbReference type="SAM" id="Coils"/>
    </source>
</evidence>
<dbReference type="Proteomes" id="UP000032544">
    <property type="component" value="Unassembled WGS sequence"/>
</dbReference>
<dbReference type="PANTHER" id="PTHR31151">
    <property type="entry name" value="PROLINE-TRNA LIGASE (DUF1680)"/>
    <property type="match status" value="1"/>
</dbReference>
<evidence type="ECO:0000313" key="7">
    <source>
        <dbReference type="Proteomes" id="UP000032544"/>
    </source>
</evidence>
<dbReference type="InterPro" id="IPR008928">
    <property type="entry name" value="6-hairpin_glycosidase_sf"/>
</dbReference>
<dbReference type="Pfam" id="PF20736">
    <property type="entry name" value="Glyco_hydro127M"/>
    <property type="match status" value="1"/>
</dbReference>
<name>A0A0D8JE31_9BACT</name>
<dbReference type="STRING" id="1544798.LH29_00830"/>
<protein>
    <submittedName>
        <fullName evidence="6">Acetyl-CoA carboxylase</fullName>
    </submittedName>
</protein>
<feature type="domain" description="Non-reducing end beta-L-arabinofuranosidase-like GH127 catalytic" evidence="2">
    <location>
        <begin position="35"/>
        <end position="416"/>
    </location>
</feature>
<dbReference type="InterPro" id="IPR046544">
    <property type="entry name" value="GH146_SB_dom"/>
</dbReference>
<evidence type="ECO:0000259" key="4">
    <source>
        <dbReference type="Pfam" id="PF20620"/>
    </source>
</evidence>
<feature type="coiled-coil region" evidence="1">
    <location>
        <begin position="634"/>
        <end position="661"/>
    </location>
</feature>
<dbReference type="PATRIC" id="fig|1544798.3.peg.168"/>
<evidence type="ECO:0000313" key="6">
    <source>
        <dbReference type="EMBL" id="KJF44113.1"/>
    </source>
</evidence>
<comment type="caution">
    <text evidence="6">The sequence shown here is derived from an EMBL/GenBank/DDBJ whole genome shotgun (WGS) entry which is preliminary data.</text>
</comment>
<dbReference type="InterPro" id="IPR012878">
    <property type="entry name" value="Beta-AFase-like_GH127_cat"/>
</dbReference>
<sequence length="793" mass="90265">MKMKYTTLFIFLFFALNSCDKTVDNSPVEYFNLSDVKLLDSEFKNAQKQDIVYLMALDPDRLLAPFLRESGLEPKVESYPNWENTGLDGHIGGHYLTALSLMYASTGDAEMKERLDYMISELKRCQDANGNGYVGGVPGGQTAWDEIKSGEIRAGGFSLNGKWVPLYNIHKTYAGLRDAWIYAGNETAKTMLIDMTDWMLDLVSGLNNEQIQTMLESEHGGLNETFADVAEITGNDKYLDLAKKFSHHEILDPLIEHHDELTGKHANTQIPKVIGYQRIAELDGDSVWSDASLFFWNTVVNGRSIAIGGNSVREHFHPKDDFSEMISSVEGPETCNSYNMLKLTKMLYPTFGNNSKFIDYYEKTLYNHILASINPDNGGLVYFTPMRPNHYRVYSQPETSFWCCVGSGIENPGKYGEMIYAHTDQSLYVNLFIPSVLNWEDKNTEVVMETQFPDEDKVYLTINPNEKTEFELHLRYPSWVENGALNVLVNGKEAKFQVSENGYAVVKREWEKGDKVELVLPMKITTEQLEDGSNNYAFNYGPIVLAAKTGTEDLKGLYADASRMGHVAHGKMIPLKDRPVIVASADNLPSMLEKESGNQLAFQLKGLYPEQYQDGLELLPFYRIHESRYNIYWSQASKEELNDMIREVEQEEQARIALEEITVDKVGCGEQQPESDHFVKFEGSRTGYANDYHYRETRRFFSYNLKNPDKTGRFLYLKYFDSQYPRSAEILVNNKSAGTIELNGGDEDTILEKVIPIPDSELTKQELIFKVQASDQSSIRLIEVRLLTKNEIP</sequence>
<keyword evidence="1" id="KW-0175">Coiled coil</keyword>
<dbReference type="Pfam" id="PF20620">
    <property type="entry name" value="DUF6805"/>
    <property type="match status" value="1"/>
</dbReference>
<evidence type="ECO:0000259" key="2">
    <source>
        <dbReference type="Pfam" id="PF07944"/>
    </source>
</evidence>
<evidence type="ECO:0000259" key="3">
    <source>
        <dbReference type="Pfam" id="PF16375"/>
    </source>
</evidence>
<dbReference type="GO" id="GO:0005975">
    <property type="term" value="P:carbohydrate metabolic process"/>
    <property type="evidence" value="ECO:0007669"/>
    <property type="project" value="InterPro"/>
</dbReference>
<organism evidence="6 7">
    <name type="scientific">Draconibacterium sediminis</name>
    <dbReference type="NCBI Taxonomy" id="1544798"/>
    <lineage>
        <taxon>Bacteria</taxon>
        <taxon>Pseudomonadati</taxon>
        <taxon>Bacteroidota</taxon>
        <taxon>Bacteroidia</taxon>
        <taxon>Marinilabiliales</taxon>
        <taxon>Prolixibacteraceae</taxon>
        <taxon>Draconibacterium</taxon>
    </lineage>
</organism>
<dbReference type="Pfam" id="PF16375">
    <property type="entry name" value="DUF4986"/>
    <property type="match status" value="1"/>
</dbReference>
<proteinExistence type="predicted"/>
<dbReference type="SUPFAM" id="SSF48208">
    <property type="entry name" value="Six-hairpin glycosidases"/>
    <property type="match status" value="1"/>
</dbReference>
<dbReference type="AlphaFoldDB" id="A0A0D8JE31"/>
<dbReference type="InterPro" id="IPR049046">
    <property type="entry name" value="Beta-AFase-like_GH127_middle"/>
</dbReference>
<feature type="domain" description="Non-reducing end beta-L-arabinofuranosidase-like GH127 middle" evidence="5">
    <location>
        <begin position="427"/>
        <end position="522"/>
    </location>
</feature>
<keyword evidence="7" id="KW-1185">Reference proteome</keyword>
<dbReference type="PANTHER" id="PTHR31151:SF0">
    <property type="entry name" value="PROLINE-TRNA LIGASE (DUF1680)"/>
    <property type="match status" value="1"/>
</dbReference>
<evidence type="ECO:0000259" key="5">
    <source>
        <dbReference type="Pfam" id="PF20736"/>
    </source>
</evidence>
<dbReference type="InterPro" id="IPR032275">
    <property type="entry name" value="DUF4986"/>
</dbReference>
<dbReference type="EMBL" id="JRHC01000001">
    <property type="protein sequence ID" value="KJF44113.1"/>
    <property type="molecule type" value="Genomic_DNA"/>
</dbReference>
<dbReference type="Pfam" id="PF07944">
    <property type="entry name" value="Beta-AFase-like_GH127_cat"/>
    <property type="match status" value="1"/>
</dbReference>
<reference evidence="6 7" key="1">
    <citation type="submission" date="2014-09" db="EMBL/GenBank/DDBJ databases">
        <title>Draft Genome Sequence of Draconibacterium sp. JN14CK-3.</title>
        <authorList>
            <person name="Dong C."/>
            <person name="Lai Q."/>
            <person name="Shao Z."/>
        </authorList>
    </citation>
    <scope>NUCLEOTIDE SEQUENCE [LARGE SCALE GENOMIC DNA]</scope>
    <source>
        <strain evidence="6 7">JN14CK-3</strain>
    </source>
</reference>
<gene>
    <name evidence="6" type="ORF">LH29_00830</name>
</gene>
<feature type="domain" description="Glycoside hydrolase GH146 substrate-binding" evidence="4">
    <location>
        <begin position="657"/>
        <end position="787"/>
    </location>
</feature>
<feature type="domain" description="DUF4986" evidence="3">
    <location>
        <begin position="550"/>
        <end position="633"/>
    </location>
</feature>
<accession>A0A0D8JE31</accession>